<reference evidence="3" key="1">
    <citation type="submission" date="2017-05" db="EMBL/GenBank/DDBJ databases">
        <authorList>
            <person name="Ray J."/>
            <person name="Price M."/>
            <person name="Deutschbauer A."/>
        </authorList>
    </citation>
    <scope>NUCLEOTIDE SEQUENCE [LARGE SCALE GENOMIC DNA]</scope>
    <source>
        <strain evidence="3">DSM 19842</strain>
    </source>
</reference>
<dbReference type="InterPro" id="IPR029063">
    <property type="entry name" value="SAM-dependent_MTases_sf"/>
</dbReference>
<sequence>MPQLPDSGFTRVASFYDALARLVYGSALEQAQGALLPFLPRQARVLVIGGGSGWLLEQLLVTGKQLEILYLDAAPAMLERAQKRYRAFGQAHACRVSFRLGTEQALQPQEQFDVIFTPFLLDLFPPLRLRRLMSRLSAALAYQGLWLFADFWPVRQPPPWWQRQLARSMYLFFGLISGIKAKQFPSYGRHFSALGFQEKYSRAFFRGMVQAKVLQRPMPSVPECA</sequence>
<dbReference type="Gene3D" id="3.40.50.150">
    <property type="entry name" value="Vaccinia Virus protein VP39"/>
    <property type="match status" value="1"/>
</dbReference>
<evidence type="ECO:0000259" key="1">
    <source>
        <dbReference type="Pfam" id="PF13649"/>
    </source>
</evidence>
<dbReference type="GO" id="GO:0032259">
    <property type="term" value="P:methylation"/>
    <property type="evidence" value="ECO:0007669"/>
    <property type="project" value="UniProtKB-KW"/>
</dbReference>
<dbReference type="InterPro" id="IPR041698">
    <property type="entry name" value="Methyltransf_25"/>
</dbReference>
<dbReference type="SUPFAM" id="SSF53335">
    <property type="entry name" value="S-adenosyl-L-methionine-dependent methyltransferases"/>
    <property type="match status" value="1"/>
</dbReference>
<name>A0A1X9YTM1_9BACT</name>
<keyword evidence="3" id="KW-1185">Reference proteome</keyword>
<dbReference type="EMBL" id="CP021235">
    <property type="protein sequence ID" value="ARS36227.1"/>
    <property type="molecule type" value="Genomic_DNA"/>
</dbReference>
<dbReference type="AlphaFoldDB" id="A0A1X9YTM1"/>
<feature type="domain" description="Methyltransferase" evidence="1">
    <location>
        <begin position="45"/>
        <end position="144"/>
    </location>
</feature>
<evidence type="ECO:0000313" key="2">
    <source>
        <dbReference type="EMBL" id="ARS36227.1"/>
    </source>
</evidence>
<dbReference type="OrthoDB" id="836632at2"/>
<dbReference type="CDD" id="cd02440">
    <property type="entry name" value="AdoMet_MTases"/>
    <property type="match status" value="1"/>
</dbReference>
<accession>A0A1X9YTM1</accession>
<organism evidence="2 3">
    <name type="scientific">Pontibacter actiniarum</name>
    <dbReference type="NCBI Taxonomy" id="323450"/>
    <lineage>
        <taxon>Bacteria</taxon>
        <taxon>Pseudomonadati</taxon>
        <taxon>Bacteroidota</taxon>
        <taxon>Cytophagia</taxon>
        <taxon>Cytophagales</taxon>
        <taxon>Hymenobacteraceae</taxon>
        <taxon>Pontibacter</taxon>
    </lineage>
</organism>
<gene>
    <name evidence="2" type="ORF">CA264_12710</name>
</gene>
<keyword evidence="2" id="KW-0808">Transferase</keyword>
<dbReference type="RefSeq" id="WP_025607681.1">
    <property type="nucleotide sequence ID" value="NZ_CP021235.1"/>
</dbReference>
<evidence type="ECO:0000313" key="3">
    <source>
        <dbReference type="Proteomes" id="UP000266292"/>
    </source>
</evidence>
<dbReference type="GO" id="GO:0008168">
    <property type="term" value="F:methyltransferase activity"/>
    <property type="evidence" value="ECO:0007669"/>
    <property type="project" value="UniProtKB-KW"/>
</dbReference>
<protein>
    <submittedName>
        <fullName evidence="2">SAM-dependent methyltransferase</fullName>
    </submittedName>
</protein>
<dbReference type="Proteomes" id="UP000266292">
    <property type="component" value="Chromosome"/>
</dbReference>
<proteinExistence type="predicted"/>
<keyword evidence="2" id="KW-0489">Methyltransferase</keyword>
<dbReference type="KEGG" id="pact:CA264_12710"/>
<dbReference type="STRING" id="709015.GCA_000472485_02573"/>
<dbReference type="Pfam" id="PF13649">
    <property type="entry name" value="Methyltransf_25"/>
    <property type="match status" value="1"/>
</dbReference>